<dbReference type="Proteomes" id="UP001054889">
    <property type="component" value="Unassembled WGS sequence"/>
</dbReference>
<feature type="compositionally biased region" description="Basic residues" evidence="1">
    <location>
        <begin position="93"/>
        <end position="108"/>
    </location>
</feature>
<evidence type="ECO:0000313" key="2">
    <source>
        <dbReference type="EMBL" id="GJN13235.1"/>
    </source>
</evidence>
<evidence type="ECO:0000313" key="3">
    <source>
        <dbReference type="Proteomes" id="UP001054889"/>
    </source>
</evidence>
<proteinExistence type="predicted"/>
<comment type="caution">
    <text evidence="2">The sequence shown here is derived from an EMBL/GenBank/DDBJ whole genome shotgun (WGS) entry which is preliminary data.</text>
</comment>
<keyword evidence="3" id="KW-1185">Reference proteome</keyword>
<protein>
    <submittedName>
        <fullName evidence="2">Uncharacterized protein</fullName>
    </submittedName>
</protein>
<feature type="compositionally biased region" description="Low complexity" evidence="1">
    <location>
        <begin position="1"/>
        <end position="16"/>
    </location>
</feature>
<dbReference type="EMBL" id="BQKI01000047">
    <property type="protein sequence ID" value="GJN13235.1"/>
    <property type="molecule type" value="Genomic_DNA"/>
</dbReference>
<evidence type="ECO:0000256" key="1">
    <source>
        <dbReference type="SAM" id="MobiDB-lite"/>
    </source>
</evidence>
<feature type="compositionally biased region" description="Low complexity" evidence="1">
    <location>
        <begin position="38"/>
        <end position="52"/>
    </location>
</feature>
<feature type="region of interest" description="Disordered" evidence="1">
    <location>
        <begin position="1"/>
        <end position="134"/>
    </location>
</feature>
<dbReference type="AlphaFoldDB" id="A0AAV5DS30"/>
<organism evidence="2 3">
    <name type="scientific">Eleusine coracana subsp. coracana</name>
    <dbReference type="NCBI Taxonomy" id="191504"/>
    <lineage>
        <taxon>Eukaryota</taxon>
        <taxon>Viridiplantae</taxon>
        <taxon>Streptophyta</taxon>
        <taxon>Embryophyta</taxon>
        <taxon>Tracheophyta</taxon>
        <taxon>Spermatophyta</taxon>
        <taxon>Magnoliopsida</taxon>
        <taxon>Liliopsida</taxon>
        <taxon>Poales</taxon>
        <taxon>Poaceae</taxon>
        <taxon>PACMAD clade</taxon>
        <taxon>Chloridoideae</taxon>
        <taxon>Cynodonteae</taxon>
        <taxon>Eleusininae</taxon>
        <taxon>Eleusine</taxon>
    </lineage>
</organism>
<feature type="compositionally biased region" description="Low complexity" evidence="1">
    <location>
        <begin position="62"/>
        <end position="73"/>
    </location>
</feature>
<name>A0AAV5DS30_ELECO</name>
<reference evidence="2" key="1">
    <citation type="journal article" date="2018" name="DNA Res.">
        <title>Multiple hybrid de novo genome assembly of finger millet, an orphan allotetraploid crop.</title>
        <authorList>
            <person name="Hatakeyama M."/>
            <person name="Aluri S."/>
            <person name="Balachadran M.T."/>
            <person name="Sivarajan S.R."/>
            <person name="Patrignani A."/>
            <person name="Gruter S."/>
            <person name="Poveda L."/>
            <person name="Shimizu-Inatsugi R."/>
            <person name="Baeten J."/>
            <person name="Francoijs K.J."/>
            <person name="Nataraja K.N."/>
            <person name="Reddy Y.A.N."/>
            <person name="Phadnis S."/>
            <person name="Ravikumar R.L."/>
            <person name="Schlapbach R."/>
            <person name="Sreeman S.M."/>
            <person name="Shimizu K.K."/>
        </authorList>
    </citation>
    <scope>NUCLEOTIDE SEQUENCE</scope>
</reference>
<gene>
    <name evidence="2" type="primary">ga31583</name>
    <name evidence="2" type="ORF">PR202_ga31583</name>
</gene>
<feature type="region of interest" description="Disordered" evidence="1">
    <location>
        <begin position="224"/>
        <end position="244"/>
    </location>
</feature>
<sequence>MPSTTHPTTSSTASRSGPYTHYVFSRRVDQGRPRGLPRRPCAPARCRPTITSRDSDTRRARAAALTRLRAPARVHTTTTAEEQPPPHCGEKGRGHRRPKITRRPHKPLRLPFPLSSSLPRDPLPRRPPAFPAGEPAFAPGTVLLRLPPSAAGVGWRRRRRCRRVEGRAGGGRSLGRAYLSAAVSVRRSPLCFLEPSEGGVRRRGGEKGVGAFPRCCIGWRRARRSSAAADSRSPWHRAVTPPPP</sequence>
<feature type="compositionally biased region" description="Low complexity" evidence="1">
    <location>
        <begin position="109"/>
        <end position="120"/>
    </location>
</feature>
<accession>A0AAV5DS30</accession>
<reference evidence="2" key="2">
    <citation type="submission" date="2021-12" db="EMBL/GenBank/DDBJ databases">
        <title>Resequencing data analysis of finger millet.</title>
        <authorList>
            <person name="Hatakeyama M."/>
            <person name="Aluri S."/>
            <person name="Balachadran M.T."/>
            <person name="Sivarajan S.R."/>
            <person name="Poveda L."/>
            <person name="Shimizu-Inatsugi R."/>
            <person name="Schlapbach R."/>
            <person name="Sreeman S.M."/>
            <person name="Shimizu K.K."/>
        </authorList>
    </citation>
    <scope>NUCLEOTIDE SEQUENCE</scope>
</reference>